<reference evidence="2" key="1">
    <citation type="journal article" date="2021" name="Mol. Ecol. Resour.">
        <title>Apolygus lucorum genome provides insights into omnivorousness and mesophyll feeding.</title>
        <authorList>
            <person name="Liu Y."/>
            <person name="Liu H."/>
            <person name="Wang H."/>
            <person name="Huang T."/>
            <person name="Liu B."/>
            <person name="Yang B."/>
            <person name="Yin L."/>
            <person name="Li B."/>
            <person name="Zhang Y."/>
            <person name="Zhang S."/>
            <person name="Jiang F."/>
            <person name="Zhang X."/>
            <person name="Ren Y."/>
            <person name="Wang B."/>
            <person name="Wang S."/>
            <person name="Lu Y."/>
            <person name="Wu K."/>
            <person name="Fan W."/>
            <person name="Wang G."/>
        </authorList>
    </citation>
    <scope>NUCLEOTIDE SEQUENCE</scope>
    <source>
        <strain evidence="2">12Hb</strain>
    </source>
</reference>
<evidence type="ECO:0000313" key="2">
    <source>
        <dbReference type="EMBL" id="KAF6200273.1"/>
    </source>
</evidence>
<sequence>MTQTAEPITDPEIVQVEPQDIPDRSPPENLSLRLIRESCECPGQGVVLPALPLASAAMATPPAASVHPSVRRSTPREPVRTQRVLCDPPQDIFRAVQVTARVKPFLLIFGLRSVLEFGL</sequence>
<dbReference type="EMBL" id="WIXP02000014">
    <property type="protein sequence ID" value="KAF6200273.1"/>
    <property type="molecule type" value="Genomic_DNA"/>
</dbReference>
<dbReference type="AlphaFoldDB" id="A0A8S9WU98"/>
<gene>
    <name evidence="2" type="ORF">GE061_006576</name>
</gene>
<evidence type="ECO:0000313" key="3">
    <source>
        <dbReference type="Proteomes" id="UP000466442"/>
    </source>
</evidence>
<protein>
    <submittedName>
        <fullName evidence="2">Uncharacterized protein</fullName>
    </submittedName>
</protein>
<accession>A0A8S9WU98</accession>
<name>A0A8S9WU98_APOLU</name>
<keyword evidence="3" id="KW-1185">Reference proteome</keyword>
<comment type="caution">
    <text evidence="2">The sequence shown here is derived from an EMBL/GenBank/DDBJ whole genome shotgun (WGS) entry which is preliminary data.</text>
</comment>
<evidence type="ECO:0000256" key="1">
    <source>
        <dbReference type="SAM" id="MobiDB-lite"/>
    </source>
</evidence>
<organism evidence="2 3">
    <name type="scientific">Apolygus lucorum</name>
    <name type="common">Small green plant bug</name>
    <name type="synonym">Lygocoris lucorum</name>
    <dbReference type="NCBI Taxonomy" id="248454"/>
    <lineage>
        <taxon>Eukaryota</taxon>
        <taxon>Metazoa</taxon>
        <taxon>Ecdysozoa</taxon>
        <taxon>Arthropoda</taxon>
        <taxon>Hexapoda</taxon>
        <taxon>Insecta</taxon>
        <taxon>Pterygota</taxon>
        <taxon>Neoptera</taxon>
        <taxon>Paraneoptera</taxon>
        <taxon>Hemiptera</taxon>
        <taxon>Heteroptera</taxon>
        <taxon>Panheteroptera</taxon>
        <taxon>Cimicomorpha</taxon>
        <taxon>Miridae</taxon>
        <taxon>Mirini</taxon>
        <taxon>Apolygus</taxon>
    </lineage>
</organism>
<dbReference type="Proteomes" id="UP000466442">
    <property type="component" value="Unassembled WGS sequence"/>
</dbReference>
<proteinExistence type="predicted"/>
<feature type="region of interest" description="Disordered" evidence="1">
    <location>
        <begin position="1"/>
        <end position="26"/>
    </location>
</feature>